<feature type="domain" description="Response regulatory" evidence="3">
    <location>
        <begin position="8"/>
        <end position="125"/>
    </location>
</feature>
<dbReference type="SUPFAM" id="SSF52172">
    <property type="entry name" value="CheY-like"/>
    <property type="match status" value="1"/>
</dbReference>
<dbReference type="InterPro" id="IPR011006">
    <property type="entry name" value="CheY-like_superfamily"/>
</dbReference>
<evidence type="ECO:0000256" key="1">
    <source>
        <dbReference type="ARBA" id="ARBA00022801"/>
    </source>
</evidence>
<dbReference type="PROSITE" id="PS50110">
    <property type="entry name" value="RESPONSE_REGULATORY"/>
    <property type="match status" value="1"/>
</dbReference>
<dbReference type="PANTHER" id="PTHR43156">
    <property type="entry name" value="STAGE II SPORULATION PROTEIN E-RELATED"/>
    <property type="match status" value="1"/>
</dbReference>
<keyword evidence="1" id="KW-0378">Hydrolase</keyword>
<dbReference type="InterPro" id="IPR001932">
    <property type="entry name" value="PPM-type_phosphatase-like_dom"/>
</dbReference>
<keyword evidence="2" id="KW-0597">Phosphoprotein</keyword>
<dbReference type="Pfam" id="PF07228">
    <property type="entry name" value="SpoIIE"/>
    <property type="match status" value="1"/>
</dbReference>
<name>A0A239K2G5_9ACTN</name>
<organism evidence="4 5">
    <name type="scientific">Actinomadura meyerae</name>
    <dbReference type="NCBI Taxonomy" id="240840"/>
    <lineage>
        <taxon>Bacteria</taxon>
        <taxon>Bacillati</taxon>
        <taxon>Actinomycetota</taxon>
        <taxon>Actinomycetes</taxon>
        <taxon>Streptosporangiales</taxon>
        <taxon>Thermomonosporaceae</taxon>
        <taxon>Actinomadura</taxon>
    </lineage>
</organism>
<dbReference type="InterPro" id="IPR036457">
    <property type="entry name" value="PPM-type-like_dom_sf"/>
</dbReference>
<evidence type="ECO:0000313" key="4">
    <source>
        <dbReference type="EMBL" id="SNT11872.1"/>
    </source>
</evidence>
<dbReference type="GO" id="GO:0000160">
    <property type="term" value="P:phosphorelay signal transduction system"/>
    <property type="evidence" value="ECO:0007669"/>
    <property type="project" value="InterPro"/>
</dbReference>
<proteinExistence type="predicted"/>
<evidence type="ECO:0000313" key="5">
    <source>
        <dbReference type="Proteomes" id="UP000198318"/>
    </source>
</evidence>
<gene>
    <name evidence="4" type="ORF">SAMN05443665_1016121</name>
</gene>
<dbReference type="Pfam" id="PF00072">
    <property type="entry name" value="Response_reg"/>
    <property type="match status" value="1"/>
</dbReference>
<evidence type="ECO:0000259" key="3">
    <source>
        <dbReference type="PROSITE" id="PS50110"/>
    </source>
</evidence>
<reference evidence="4 5" key="1">
    <citation type="submission" date="2017-06" db="EMBL/GenBank/DDBJ databases">
        <authorList>
            <person name="Kim H.J."/>
            <person name="Triplett B.A."/>
        </authorList>
    </citation>
    <scope>NUCLEOTIDE SEQUENCE [LARGE SCALE GENOMIC DNA]</scope>
    <source>
        <strain evidence="4 5">DSM 44715</strain>
    </source>
</reference>
<keyword evidence="5" id="KW-1185">Reference proteome</keyword>
<dbReference type="PANTHER" id="PTHR43156:SF2">
    <property type="entry name" value="STAGE II SPORULATION PROTEIN E"/>
    <property type="match status" value="1"/>
</dbReference>
<dbReference type="Gene3D" id="3.40.50.2300">
    <property type="match status" value="1"/>
</dbReference>
<feature type="modified residue" description="4-aspartylphosphate" evidence="2">
    <location>
        <position position="57"/>
    </location>
</feature>
<evidence type="ECO:0000256" key="2">
    <source>
        <dbReference type="PROSITE-ProRule" id="PRU00169"/>
    </source>
</evidence>
<dbReference type="SMART" id="SM00331">
    <property type="entry name" value="PP2C_SIG"/>
    <property type="match status" value="1"/>
</dbReference>
<dbReference type="GO" id="GO:0016791">
    <property type="term" value="F:phosphatase activity"/>
    <property type="evidence" value="ECO:0007669"/>
    <property type="project" value="TreeGrafter"/>
</dbReference>
<dbReference type="EMBL" id="FZOR01000016">
    <property type="protein sequence ID" value="SNT11872.1"/>
    <property type="molecule type" value="Genomic_DNA"/>
</dbReference>
<sequence length="534" mass="57707">MTGMGTWTTLVVDDSDTKRYIVGRWLRRAGHTVVEAASAAETWRRLAEHDVDLVVLDVKLPDMSGIEVCERIKSAPDTNSLPVIHISAQAVDVADRTHGLRRGADAYMTDPIDPGEFLATVEAVLRYYEARRRAERMVGRMAEFTRTSLAINAATSFDQLAEVAASGAHAIFEVPAAVFIVPPAGRPRRAVEADGGPEHRDYPPGLIERLIGRTGLGDDTGTEITRVPLREWRDLVPDPVLRGDALLVVSRLKHGHPPICIAIDARGAQEDAETNLLRQLGQAVALALAALRSYTEEHTISLTLQRSLLPASLPRVPGWELAVRYEPAGDQAEVGGDFYEVLDLGDRVLVAIGDVQGHSLRAATVMAEVRHALRAFAAEGHGSVQILRLLNGVMERYHDDQTVTMTLMTLDPRSGRLHIASAGHLPPLHIAAGQARYGKGGGVILGFPADGVAVEETVVPPGGTVVLITDGLIEDRGIPLADNMERLRAIAAHVEDDLEHFSDRVIAEFGHREDDVALVALRRGPDPGPAEGAH</sequence>
<dbReference type="SMART" id="SM00448">
    <property type="entry name" value="REC"/>
    <property type="match status" value="1"/>
</dbReference>
<dbReference type="Gene3D" id="3.60.40.10">
    <property type="entry name" value="PPM-type phosphatase domain"/>
    <property type="match status" value="1"/>
</dbReference>
<protein>
    <submittedName>
        <fullName evidence="4">Serine phosphatase RsbU, regulator of sigma subunit</fullName>
    </submittedName>
</protein>
<dbReference type="SUPFAM" id="SSF81606">
    <property type="entry name" value="PP2C-like"/>
    <property type="match status" value="1"/>
</dbReference>
<dbReference type="InterPro" id="IPR052016">
    <property type="entry name" value="Bact_Sigma-Reg"/>
</dbReference>
<dbReference type="AlphaFoldDB" id="A0A239K2G5"/>
<accession>A0A239K2G5</accession>
<dbReference type="Proteomes" id="UP000198318">
    <property type="component" value="Unassembled WGS sequence"/>
</dbReference>
<dbReference type="InterPro" id="IPR001789">
    <property type="entry name" value="Sig_transdc_resp-reg_receiver"/>
</dbReference>